<accession>A0A365Z393</accession>
<feature type="region of interest" description="Disordered" evidence="1">
    <location>
        <begin position="1"/>
        <end position="78"/>
    </location>
</feature>
<protein>
    <submittedName>
        <fullName evidence="2">Uncharacterized protein</fullName>
    </submittedName>
</protein>
<evidence type="ECO:0000256" key="1">
    <source>
        <dbReference type="SAM" id="MobiDB-lite"/>
    </source>
</evidence>
<name>A0A365Z393_9PROT</name>
<dbReference type="Proteomes" id="UP000252680">
    <property type="component" value="Unassembled WGS sequence"/>
</dbReference>
<gene>
    <name evidence="2" type="ORF">NJLHNGOC_01590</name>
</gene>
<evidence type="ECO:0000313" key="2">
    <source>
        <dbReference type="EMBL" id="RBM09805.1"/>
    </source>
</evidence>
<dbReference type="OrthoDB" id="7280014at2"/>
<comment type="caution">
    <text evidence="2">The sequence shown here is derived from an EMBL/GenBank/DDBJ whole genome shotgun (WGS) entry which is preliminary data.</text>
</comment>
<keyword evidence="3" id="KW-1185">Reference proteome</keyword>
<feature type="compositionally biased region" description="Polar residues" evidence="1">
    <location>
        <begin position="59"/>
        <end position="69"/>
    </location>
</feature>
<dbReference type="AlphaFoldDB" id="A0A365Z393"/>
<evidence type="ECO:0000313" key="3">
    <source>
        <dbReference type="Proteomes" id="UP000252680"/>
    </source>
</evidence>
<dbReference type="EMBL" id="QEXL01000001">
    <property type="protein sequence ID" value="RBM09805.1"/>
    <property type="molecule type" value="Genomic_DNA"/>
</dbReference>
<reference evidence="2 3" key="1">
    <citation type="submission" date="2018-05" db="EMBL/GenBank/DDBJ databases">
        <title>Komagataeibacter cocois sp. nov., for a novel cellulose- producing strain isolated from coconut milk.</title>
        <authorList>
            <person name="Liu L."/>
            <person name="Wang Y."/>
            <person name="Liu S."/>
            <person name="Bi J."/>
            <person name="Chen H."/>
            <person name="Deng J."/>
            <person name="Zhang C."/>
            <person name="Hu Q."/>
            <person name="Li C."/>
        </authorList>
    </citation>
    <scope>NUCLEOTIDE SEQUENCE [LARGE SCALE GENOMIC DNA]</scope>
    <source>
        <strain evidence="2 3">WE7</strain>
    </source>
</reference>
<organism evidence="2 3">
    <name type="scientific">Novacetimonas cocois</name>
    <dbReference type="NCBI Taxonomy" id="1747507"/>
    <lineage>
        <taxon>Bacteria</taxon>
        <taxon>Pseudomonadati</taxon>
        <taxon>Pseudomonadota</taxon>
        <taxon>Alphaproteobacteria</taxon>
        <taxon>Acetobacterales</taxon>
        <taxon>Acetobacteraceae</taxon>
        <taxon>Novacetimonas</taxon>
    </lineage>
</organism>
<proteinExistence type="predicted"/>
<sequence>MVCGVPLTAHAQFAAPRSSPGKPVAPTPPIHDKTDPDSMPGPSAHRHRKPHGQADHEQAGQSPSGQPSAGQEPAMPPQ</sequence>